<protein>
    <submittedName>
        <fullName evidence="6">Hydrolase Nlp/P60</fullName>
    </submittedName>
</protein>
<evidence type="ECO:0000313" key="6">
    <source>
        <dbReference type="EMBL" id="QFZ87158.1"/>
    </source>
</evidence>
<evidence type="ECO:0000256" key="2">
    <source>
        <dbReference type="ARBA" id="ARBA00022670"/>
    </source>
</evidence>
<gene>
    <name evidence="6" type="ORF">GFK26_32465</name>
</gene>
<dbReference type="RefSeq" id="WP_153285590.1">
    <property type="nucleotide sequence ID" value="NZ_CP045644.1"/>
</dbReference>
<keyword evidence="4" id="KW-0788">Thiol protease</keyword>
<keyword evidence="3 6" id="KW-0378">Hydrolase</keyword>
<dbReference type="GO" id="GO:0006508">
    <property type="term" value="P:proteolysis"/>
    <property type="evidence" value="ECO:0007669"/>
    <property type="project" value="UniProtKB-KW"/>
</dbReference>
<evidence type="ECO:0000313" key="7">
    <source>
        <dbReference type="Proteomes" id="UP000326780"/>
    </source>
</evidence>
<dbReference type="InterPro" id="IPR051202">
    <property type="entry name" value="Peptidase_C40"/>
</dbReference>
<dbReference type="PROSITE" id="PS51935">
    <property type="entry name" value="NLPC_P60"/>
    <property type="match status" value="1"/>
</dbReference>
<dbReference type="InterPro" id="IPR038765">
    <property type="entry name" value="Papain-like_cys_pep_sf"/>
</dbReference>
<reference evidence="6 7" key="1">
    <citation type="submission" date="2019-10" db="EMBL/GenBank/DDBJ databases">
        <title>Complete genome sequence of Variovorax paradoxus 5C-2.</title>
        <authorList>
            <person name="Gogoleva N.E."/>
            <person name="Balkin A.S."/>
        </authorList>
    </citation>
    <scope>NUCLEOTIDE SEQUENCE [LARGE SCALE GENOMIC DNA]</scope>
    <source>
        <strain evidence="6 7">5C-2</strain>
    </source>
</reference>
<evidence type="ECO:0000259" key="5">
    <source>
        <dbReference type="PROSITE" id="PS51935"/>
    </source>
</evidence>
<dbReference type="InterPro" id="IPR000064">
    <property type="entry name" value="NLP_P60_dom"/>
</dbReference>
<dbReference type="PANTHER" id="PTHR47053:SF1">
    <property type="entry name" value="MUREIN DD-ENDOPEPTIDASE MEPH-RELATED"/>
    <property type="match status" value="1"/>
</dbReference>
<dbReference type="SUPFAM" id="SSF54001">
    <property type="entry name" value="Cysteine proteinases"/>
    <property type="match status" value="1"/>
</dbReference>
<dbReference type="EMBL" id="CP045644">
    <property type="protein sequence ID" value="QFZ87158.1"/>
    <property type="molecule type" value="Genomic_DNA"/>
</dbReference>
<evidence type="ECO:0000256" key="3">
    <source>
        <dbReference type="ARBA" id="ARBA00022801"/>
    </source>
</evidence>
<comment type="similarity">
    <text evidence="1">Belongs to the peptidase C40 family.</text>
</comment>
<dbReference type="GO" id="GO:0008234">
    <property type="term" value="F:cysteine-type peptidase activity"/>
    <property type="evidence" value="ECO:0007669"/>
    <property type="project" value="UniProtKB-KW"/>
</dbReference>
<dbReference type="Proteomes" id="UP000326780">
    <property type="component" value="Chromosome"/>
</dbReference>
<dbReference type="Pfam" id="PF00877">
    <property type="entry name" value="NLPC_P60"/>
    <property type="match status" value="1"/>
</dbReference>
<sequence>MLDTSLPTPSRSSPASLLLSQRLLFRLIPAVTACLLAIGCASPPPTRVPGGSVPSSNIPPLTSEQSNSITIHALGLVGTPYRYGGNSPEGGFDCSGLIGYVYRQSVGQVPPRTVSRMAGFGRPVPMSELRSGDLVLFGSASPTHAGIYVGDGRFVHAPSTGGEVRLDRLDGVYWSRQATQARRPG</sequence>
<keyword evidence="2" id="KW-0645">Protease</keyword>
<dbReference type="Gene3D" id="3.90.1720.10">
    <property type="entry name" value="endopeptidase domain like (from Nostoc punctiforme)"/>
    <property type="match status" value="1"/>
</dbReference>
<name>A0A5Q0MDM3_VARPD</name>
<dbReference type="AlphaFoldDB" id="A0A5Q0MDM3"/>
<proteinExistence type="inferred from homology"/>
<evidence type="ECO:0000256" key="4">
    <source>
        <dbReference type="ARBA" id="ARBA00022807"/>
    </source>
</evidence>
<feature type="domain" description="NlpC/P60" evidence="5">
    <location>
        <begin position="63"/>
        <end position="185"/>
    </location>
</feature>
<organism evidence="6 7">
    <name type="scientific">Variovorax paradoxus</name>
    <dbReference type="NCBI Taxonomy" id="34073"/>
    <lineage>
        <taxon>Bacteria</taxon>
        <taxon>Pseudomonadati</taxon>
        <taxon>Pseudomonadota</taxon>
        <taxon>Betaproteobacteria</taxon>
        <taxon>Burkholderiales</taxon>
        <taxon>Comamonadaceae</taxon>
        <taxon>Variovorax</taxon>
    </lineage>
</organism>
<dbReference type="PANTHER" id="PTHR47053">
    <property type="entry name" value="MUREIN DD-ENDOPEPTIDASE MEPH-RELATED"/>
    <property type="match status" value="1"/>
</dbReference>
<evidence type="ECO:0000256" key="1">
    <source>
        <dbReference type="ARBA" id="ARBA00007074"/>
    </source>
</evidence>
<accession>A0A5Q0MDM3</accession>